<keyword evidence="4 7" id="KW-0863">Zinc-finger</keyword>
<accession>A0A8J8T876</accession>
<dbReference type="GO" id="GO:0005634">
    <property type="term" value="C:nucleus"/>
    <property type="evidence" value="ECO:0007669"/>
    <property type="project" value="UniProtKB-SubCell"/>
</dbReference>
<proteinExistence type="predicted"/>
<evidence type="ECO:0000256" key="6">
    <source>
        <dbReference type="ARBA" id="ARBA00023242"/>
    </source>
</evidence>
<feature type="domain" description="C2H2-type" evidence="8">
    <location>
        <begin position="134"/>
        <end position="162"/>
    </location>
</feature>
<dbReference type="PROSITE" id="PS00028">
    <property type="entry name" value="ZINC_FINGER_C2H2_1"/>
    <property type="match status" value="4"/>
</dbReference>
<evidence type="ECO:0000313" key="9">
    <source>
        <dbReference type="EMBL" id="TNV85295.1"/>
    </source>
</evidence>
<keyword evidence="3" id="KW-0677">Repeat</keyword>
<name>A0A8J8T876_HALGN</name>
<protein>
    <recommendedName>
        <fullName evidence="8">C2H2-type domain-containing protein</fullName>
    </recommendedName>
</protein>
<feature type="domain" description="C2H2-type" evidence="8">
    <location>
        <begin position="45"/>
        <end position="72"/>
    </location>
</feature>
<dbReference type="PROSITE" id="PS50157">
    <property type="entry name" value="ZINC_FINGER_C2H2_2"/>
    <property type="match status" value="4"/>
</dbReference>
<dbReference type="OrthoDB" id="298895at2759"/>
<dbReference type="Proteomes" id="UP000785679">
    <property type="component" value="Unassembled WGS sequence"/>
</dbReference>
<evidence type="ECO:0000256" key="2">
    <source>
        <dbReference type="ARBA" id="ARBA00022723"/>
    </source>
</evidence>
<reference evidence="9" key="1">
    <citation type="submission" date="2019-06" db="EMBL/GenBank/DDBJ databases">
        <authorList>
            <person name="Zheng W."/>
        </authorList>
    </citation>
    <scope>NUCLEOTIDE SEQUENCE</scope>
    <source>
        <strain evidence="9">QDHG01</strain>
    </source>
</reference>
<dbReference type="SUPFAM" id="SSF57667">
    <property type="entry name" value="beta-beta-alpha zinc fingers"/>
    <property type="match status" value="2"/>
</dbReference>
<keyword evidence="10" id="KW-1185">Reference proteome</keyword>
<comment type="caution">
    <text evidence="9">The sequence shown here is derived from an EMBL/GenBank/DDBJ whole genome shotgun (WGS) entry which is preliminary data.</text>
</comment>
<dbReference type="Pfam" id="PF00096">
    <property type="entry name" value="zf-C2H2"/>
    <property type="match status" value="2"/>
</dbReference>
<dbReference type="GO" id="GO:0008270">
    <property type="term" value="F:zinc ion binding"/>
    <property type="evidence" value="ECO:0007669"/>
    <property type="project" value="UniProtKB-KW"/>
</dbReference>
<dbReference type="InterPro" id="IPR013087">
    <property type="entry name" value="Znf_C2H2_type"/>
</dbReference>
<gene>
    <name evidence="9" type="ORF">FGO68_gene17171</name>
</gene>
<dbReference type="PANTHER" id="PTHR24394:SF44">
    <property type="entry name" value="ZINC FINGER PROTEIN 271-LIKE"/>
    <property type="match status" value="1"/>
</dbReference>
<dbReference type="InterPro" id="IPR036236">
    <property type="entry name" value="Znf_C2H2_sf"/>
</dbReference>
<comment type="subcellular location">
    <subcellularLocation>
        <location evidence="1">Nucleus</location>
    </subcellularLocation>
</comment>
<keyword evidence="2" id="KW-0479">Metal-binding</keyword>
<organism evidence="9 10">
    <name type="scientific">Halteria grandinella</name>
    <dbReference type="NCBI Taxonomy" id="5974"/>
    <lineage>
        <taxon>Eukaryota</taxon>
        <taxon>Sar</taxon>
        <taxon>Alveolata</taxon>
        <taxon>Ciliophora</taxon>
        <taxon>Intramacronucleata</taxon>
        <taxon>Spirotrichea</taxon>
        <taxon>Stichotrichia</taxon>
        <taxon>Sporadotrichida</taxon>
        <taxon>Halteriidae</taxon>
        <taxon>Halteria</taxon>
    </lineage>
</organism>
<evidence type="ECO:0000256" key="1">
    <source>
        <dbReference type="ARBA" id="ARBA00004123"/>
    </source>
</evidence>
<evidence type="ECO:0000256" key="3">
    <source>
        <dbReference type="ARBA" id="ARBA00022737"/>
    </source>
</evidence>
<dbReference type="Gene3D" id="3.30.160.60">
    <property type="entry name" value="Classic Zinc Finger"/>
    <property type="match status" value="4"/>
</dbReference>
<evidence type="ECO:0000256" key="7">
    <source>
        <dbReference type="PROSITE-ProRule" id="PRU00042"/>
    </source>
</evidence>
<sequence length="276" mass="31208">MALVNRQQHIGQRILSPELKSIIFEEQSSSNFCDSNSRETSAILHVCTLCGQGFTRSNRLKLHLLTQHGGQPRLKFRCQIPGCSREFTEKGNMQVHMRKHRGEKPFECQYCFKKFTSVGNKRDHERRHLKNRPYQCEVCLKSYFRRYLLTGHLKSKHGIDKIPPSLNKQAANQKATSAVMIGLSENAAPIQFDNIQATSLHPSQDGIKFENSFFLGQSNQYTAVGAAPQYTSGLNIRTDVDGGLPLPSKQELFRGIARSDLTSNQYSLYSKNLGSK</sequence>
<dbReference type="AlphaFoldDB" id="A0A8J8T876"/>
<dbReference type="SMART" id="SM00355">
    <property type="entry name" value="ZnF_C2H2"/>
    <property type="match status" value="4"/>
</dbReference>
<feature type="domain" description="C2H2-type" evidence="8">
    <location>
        <begin position="106"/>
        <end position="133"/>
    </location>
</feature>
<dbReference type="PANTHER" id="PTHR24394">
    <property type="entry name" value="ZINC FINGER PROTEIN"/>
    <property type="match status" value="1"/>
</dbReference>
<evidence type="ECO:0000259" key="8">
    <source>
        <dbReference type="PROSITE" id="PS50157"/>
    </source>
</evidence>
<evidence type="ECO:0000256" key="4">
    <source>
        <dbReference type="ARBA" id="ARBA00022771"/>
    </source>
</evidence>
<feature type="domain" description="C2H2-type" evidence="8">
    <location>
        <begin position="76"/>
        <end position="105"/>
    </location>
</feature>
<evidence type="ECO:0000256" key="5">
    <source>
        <dbReference type="ARBA" id="ARBA00022833"/>
    </source>
</evidence>
<dbReference type="GO" id="GO:0000981">
    <property type="term" value="F:DNA-binding transcription factor activity, RNA polymerase II-specific"/>
    <property type="evidence" value="ECO:0007669"/>
    <property type="project" value="TreeGrafter"/>
</dbReference>
<keyword evidence="6" id="KW-0539">Nucleus</keyword>
<dbReference type="EMBL" id="RRYP01001951">
    <property type="protein sequence ID" value="TNV85295.1"/>
    <property type="molecule type" value="Genomic_DNA"/>
</dbReference>
<keyword evidence="5" id="KW-0862">Zinc</keyword>
<evidence type="ECO:0000313" key="10">
    <source>
        <dbReference type="Proteomes" id="UP000785679"/>
    </source>
</evidence>